<name>A0A0K9PJG8_ZOSMR</name>
<dbReference type="AlphaFoldDB" id="A0A0K9PJG8"/>
<protein>
    <submittedName>
        <fullName evidence="1">Uncharacterized protein</fullName>
    </submittedName>
</protein>
<evidence type="ECO:0000313" key="1">
    <source>
        <dbReference type="EMBL" id="KMZ68392.1"/>
    </source>
</evidence>
<proteinExistence type="predicted"/>
<gene>
    <name evidence="1" type="ORF">ZOSMA_23G00440</name>
</gene>
<comment type="caution">
    <text evidence="1">The sequence shown here is derived from an EMBL/GenBank/DDBJ whole genome shotgun (WGS) entry which is preliminary data.</text>
</comment>
<keyword evidence="2" id="KW-1185">Reference proteome</keyword>
<sequence length="87" mass="10536">MHRRSHLTIWASPTKYITWVNEYSVAHSEFSECRISVATYRWVNEYLFNFMNSCWRSWRCWMSYLWFDLMQLKGLKLNGGGSRSQAQ</sequence>
<accession>A0A0K9PJG8</accession>
<reference evidence="2" key="1">
    <citation type="journal article" date="2016" name="Nature">
        <title>The genome of the seagrass Zostera marina reveals angiosperm adaptation to the sea.</title>
        <authorList>
            <person name="Olsen J.L."/>
            <person name="Rouze P."/>
            <person name="Verhelst B."/>
            <person name="Lin Y.-C."/>
            <person name="Bayer T."/>
            <person name="Collen J."/>
            <person name="Dattolo E."/>
            <person name="De Paoli E."/>
            <person name="Dittami S."/>
            <person name="Maumus F."/>
            <person name="Michel G."/>
            <person name="Kersting A."/>
            <person name="Lauritano C."/>
            <person name="Lohaus R."/>
            <person name="Toepel M."/>
            <person name="Tonon T."/>
            <person name="Vanneste K."/>
            <person name="Amirebrahimi M."/>
            <person name="Brakel J."/>
            <person name="Bostroem C."/>
            <person name="Chovatia M."/>
            <person name="Grimwood J."/>
            <person name="Jenkins J.W."/>
            <person name="Jueterbock A."/>
            <person name="Mraz A."/>
            <person name="Stam W.T."/>
            <person name="Tice H."/>
            <person name="Bornberg-Bauer E."/>
            <person name="Green P.J."/>
            <person name="Pearson G.A."/>
            <person name="Procaccini G."/>
            <person name="Duarte C.M."/>
            <person name="Schmutz J."/>
            <person name="Reusch T.B.H."/>
            <person name="Van de Peer Y."/>
        </authorList>
    </citation>
    <scope>NUCLEOTIDE SEQUENCE [LARGE SCALE GENOMIC DNA]</scope>
    <source>
        <strain evidence="2">cv. Finnish</strain>
    </source>
</reference>
<organism evidence="1 2">
    <name type="scientific">Zostera marina</name>
    <name type="common">Eelgrass</name>
    <dbReference type="NCBI Taxonomy" id="29655"/>
    <lineage>
        <taxon>Eukaryota</taxon>
        <taxon>Viridiplantae</taxon>
        <taxon>Streptophyta</taxon>
        <taxon>Embryophyta</taxon>
        <taxon>Tracheophyta</taxon>
        <taxon>Spermatophyta</taxon>
        <taxon>Magnoliopsida</taxon>
        <taxon>Liliopsida</taxon>
        <taxon>Zosteraceae</taxon>
        <taxon>Zostera</taxon>
    </lineage>
</organism>
<dbReference type="EMBL" id="LFYR01000839">
    <property type="protein sequence ID" value="KMZ68392.1"/>
    <property type="molecule type" value="Genomic_DNA"/>
</dbReference>
<evidence type="ECO:0000313" key="2">
    <source>
        <dbReference type="Proteomes" id="UP000036987"/>
    </source>
</evidence>
<dbReference type="Proteomes" id="UP000036987">
    <property type="component" value="Unassembled WGS sequence"/>
</dbReference>